<protein>
    <submittedName>
        <fullName evidence="2">Uncharacterized protein</fullName>
    </submittedName>
</protein>
<proteinExistence type="predicted"/>
<sequence>MLLLLILLLLFSFCYIYIISFTFNRRSSETGSSLFKKLSLLEAEPIYETCKIMFTLPLRGIIIQLPILSSFYVLYYLLCLNQIKMTDVCRLVYCSNLQPKFLSHERKKICMTTSSFLNLLFALDDWRSVSWMFDVGIGHASLT</sequence>
<organism evidence="2">
    <name type="scientific">Ixodes scapularis</name>
    <name type="common">Black-legged tick</name>
    <name type="synonym">Deer tick</name>
    <dbReference type="NCBI Taxonomy" id="6945"/>
    <lineage>
        <taxon>Eukaryota</taxon>
        <taxon>Metazoa</taxon>
        <taxon>Ecdysozoa</taxon>
        <taxon>Arthropoda</taxon>
        <taxon>Chelicerata</taxon>
        <taxon>Arachnida</taxon>
        <taxon>Acari</taxon>
        <taxon>Parasitiformes</taxon>
        <taxon>Ixodida</taxon>
        <taxon>Ixodoidea</taxon>
        <taxon>Ixodidae</taxon>
        <taxon>Ixodinae</taxon>
        <taxon>Ixodes</taxon>
    </lineage>
</organism>
<dbReference type="EMBL" id="GHJT01000679">
    <property type="protein sequence ID" value="MOY34650.1"/>
    <property type="molecule type" value="Transcribed_RNA"/>
</dbReference>
<accession>A0A4D5RC29</accession>
<feature type="transmembrane region" description="Helical" evidence="1">
    <location>
        <begin position="61"/>
        <end position="80"/>
    </location>
</feature>
<reference evidence="2" key="1">
    <citation type="submission" date="2019-04" db="EMBL/GenBank/DDBJ databases">
        <title>An insight into the mialome of Ixodes scapularis.</title>
        <authorList>
            <person name="Ribeiro J.M."/>
            <person name="Mather T.N."/>
            <person name="Karim S."/>
        </authorList>
    </citation>
    <scope>NUCLEOTIDE SEQUENCE</scope>
</reference>
<keyword evidence="1" id="KW-1133">Transmembrane helix</keyword>
<keyword evidence="1" id="KW-0472">Membrane</keyword>
<name>A0A4D5RC29_IXOSC</name>
<keyword evidence="1" id="KW-0812">Transmembrane</keyword>
<evidence type="ECO:0000256" key="1">
    <source>
        <dbReference type="SAM" id="Phobius"/>
    </source>
</evidence>
<dbReference type="AlphaFoldDB" id="A0A4D5RC29"/>
<evidence type="ECO:0000313" key="2">
    <source>
        <dbReference type="EMBL" id="MOY34650.1"/>
    </source>
</evidence>